<dbReference type="PANTHER" id="PTHR43690:SF17">
    <property type="entry name" value="PROTEIN YHJJ"/>
    <property type="match status" value="1"/>
</dbReference>
<dbReference type="Pfam" id="PF05193">
    <property type="entry name" value="Peptidase_M16_C"/>
    <property type="match status" value="2"/>
</dbReference>
<dbReference type="EMBL" id="FMUX01000002">
    <property type="protein sequence ID" value="SCX91863.1"/>
    <property type="molecule type" value="Genomic_DNA"/>
</dbReference>
<evidence type="ECO:0000313" key="12">
    <source>
        <dbReference type="EMBL" id="SCX91863.1"/>
    </source>
</evidence>
<dbReference type="InterPro" id="IPR011765">
    <property type="entry name" value="Pept_M16_N"/>
</dbReference>
<evidence type="ECO:0000259" key="10">
    <source>
        <dbReference type="Pfam" id="PF00675"/>
    </source>
</evidence>
<gene>
    <name evidence="12" type="ORF">SAMN05216233_102120</name>
</gene>
<evidence type="ECO:0000259" key="11">
    <source>
        <dbReference type="Pfam" id="PF05193"/>
    </source>
</evidence>
<dbReference type="PANTHER" id="PTHR43690">
    <property type="entry name" value="NARDILYSIN"/>
    <property type="match status" value="1"/>
</dbReference>
<comment type="cofactor">
    <cofactor evidence="1">
        <name>Zn(2+)</name>
        <dbReference type="ChEBI" id="CHEBI:29105"/>
    </cofactor>
</comment>
<protein>
    <submittedName>
        <fullName evidence="12">Zinc protease</fullName>
    </submittedName>
</protein>
<dbReference type="SUPFAM" id="SSF63411">
    <property type="entry name" value="LuxS/MPP-like metallohydrolase"/>
    <property type="match status" value="4"/>
</dbReference>
<reference evidence="12 13" key="1">
    <citation type="submission" date="2016-10" db="EMBL/GenBank/DDBJ databases">
        <authorList>
            <person name="de Groot N.N."/>
        </authorList>
    </citation>
    <scope>NUCLEOTIDE SEQUENCE [LARGE SCALE GENOMIC DNA]</scope>
    <source>
        <strain evidence="12 13">AA1</strain>
    </source>
</reference>
<keyword evidence="3 12" id="KW-0645">Protease</keyword>
<dbReference type="InterPro" id="IPR011249">
    <property type="entry name" value="Metalloenz_LuxS/M16"/>
</dbReference>
<evidence type="ECO:0000256" key="8">
    <source>
        <dbReference type="RuleBase" id="RU004447"/>
    </source>
</evidence>
<evidence type="ECO:0000256" key="9">
    <source>
        <dbReference type="SAM" id="SignalP"/>
    </source>
</evidence>
<dbReference type="Gene3D" id="3.30.830.10">
    <property type="entry name" value="Metalloenzyme, LuxS/M16 peptidase-like"/>
    <property type="match status" value="4"/>
</dbReference>
<dbReference type="AlphaFoldDB" id="A0A1G5BNQ6"/>
<feature type="domain" description="Peptidase M16 C-terminal" evidence="11">
    <location>
        <begin position="704"/>
        <end position="872"/>
    </location>
</feature>
<keyword evidence="4" id="KW-0479">Metal-binding</keyword>
<evidence type="ECO:0000256" key="2">
    <source>
        <dbReference type="ARBA" id="ARBA00007261"/>
    </source>
</evidence>
<evidence type="ECO:0000256" key="4">
    <source>
        <dbReference type="ARBA" id="ARBA00022723"/>
    </source>
</evidence>
<evidence type="ECO:0000256" key="3">
    <source>
        <dbReference type="ARBA" id="ARBA00022670"/>
    </source>
</evidence>
<dbReference type="GO" id="GO:0046872">
    <property type="term" value="F:metal ion binding"/>
    <property type="evidence" value="ECO:0007669"/>
    <property type="project" value="UniProtKB-KW"/>
</dbReference>
<dbReference type="InterPro" id="IPR001431">
    <property type="entry name" value="Pept_M16_Zn_BS"/>
</dbReference>
<evidence type="ECO:0000256" key="7">
    <source>
        <dbReference type="ARBA" id="ARBA00023049"/>
    </source>
</evidence>
<keyword evidence="13" id="KW-1185">Reference proteome</keyword>
<evidence type="ECO:0000313" key="13">
    <source>
        <dbReference type="Proteomes" id="UP000198870"/>
    </source>
</evidence>
<feature type="domain" description="Peptidase M16 C-terminal" evidence="11">
    <location>
        <begin position="223"/>
        <end position="399"/>
    </location>
</feature>
<dbReference type="PROSITE" id="PS51257">
    <property type="entry name" value="PROKAR_LIPOPROTEIN"/>
    <property type="match status" value="1"/>
</dbReference>
<evidence type="ECO:0000256" key="6">
    <source>
        <dbReference type="ARBA" id="ARBA00022833"/>
    </source>
</evidence>
<accession>A0A1G5BNQ6</accession>
<dbReference type="STRING" id="419481.SAMN05216233_102120"/>
<dbReference type="RefSeq" id="WP_175469476.1">
    <property type="nucleotide sequence ID" value="NZ_FMUX01000002.1"/>
</dbReference>
<keyword evidence="7" id="KW-0482">Metalloprotease</keyword>
<dbReference type="Pfam" id="PF00675">
    <property type="entry name" value="Peptidase_M16"/>
    <property type="match status" value="1"/>
</dbReference>
<dbReference type="Proteomes" id="UP000198870">
    <property type="component" value="Unassembled WGS sequence"/>
</dbReference>
<evidence type="ECO:0000256" key="5">
    <source>
        <dbReference type="ARBA" id="ARBA00022801"/>
    </source>
</evidence>
<name>A0A1G5BNQ6_9BACT</name>
<dbReference type="InterPro" id="IPR007863">
    <property type="entry name" value="Peptidase_M16_C"/>
</dbReference>
<keyword evidence="5" id="KW-0378">Hydrolase</keyword>
<feature type="domain" description="Peptidase M16 N-terminal" evidence="10">
    <location>
        <begin position="59"/>
        <end position="186"/>
    </location>
</feature>
<dbReference type="GO" id="GO:0004222">
    <property type="term" value="F:metalloendopeptidase activity"/>
    <property type="evidence" value="ECO:0007669"/>
    <property type="project" value="InterPro"/>
</dbReference>
<keyword evidence="6" id="KW-0862">Zinc</keyword>
<evidence type="ECO:0000256" key="1">
    <source>
        <dbReference type="ARBA" id="ARBA00001947"/>
    </source>
</evidence>
<sequence length="946" mass="103365">MTRKRYLRCMLYGMFAVMLAVTAACVNRDTRPVPGDEPVLPRDPAVVEGVLDNGMSYLIMRNTEPRERVSMHLAIKAGSMYETEAQRGVAHFLEHMLFNGSENFPPGELIKYFQRIGMRFGGDANAHTGFYETVYDVVLPAGDTKSLAEGLLVMHDYAGGALLLESEVDRERGVILAEKRDRDSESYRSFVKSLAFQLPGMRVNERHPIGLESVIKGADSALLKGYYDAWYRPDNMAVVVVGDVDPAEVAGLIRDRFSSLEARAPKGVIPDDGTFAHMGTKTFYSHNPEAGGTSVTIEVLRHVDRQPDTFASRREQLLFDMASRILDNRLEERIGKPGTPFTSAGSGAGTYLRHVRYGIVAAECPADSWEESLAVVDQALRSALVYGFTPDEVARVKKEMKNALLQAEEKASTRNSRNLAGLLVRSFTTDKEVVSPSDERRLFEPVVDAATPEELHRVLKEIWSPAHRLVMVEGNVRLDKGEQKPEAVLLAAYEKSLLVSATPPVAKSAAAFPYLPAPKAPGQIASRVTHDDLGITVVTFDNGVVLNLKQTDFKAKEVLYTLRFGLGIKGAKGLVPGLASVSVMVTNESGLGRLDRDETARAMAGTNTSFRYGAGQDGFALSGRTTPGELELMFQVLFTQLTDTRLKEEAYHLSVQRYTQGLEEMESTVDGVLQKQVEAFLTGDAARFGYPDTSLEGIDFDAVKGFVMPALGGAPLELSVVGDMDVEEVVSLCGQWLGALPRRAPEAASEHGLTFPAGERLDLSVDSAIDKAVVTVAWPTTGMGDIHTVRRLSILGSLFSERLREIVRENLGAAYSPRAWNNSSRAYPEYGALRAVITVSPGQMAEVAAAVGEIAEGLRSAPASGDEVRRVVDPVVNRIADYRRTNGYWLNSVMQDSSRYPEKLVWPLDILEDYAAVTAADLQDLARTYLKASGAATLTVRPVPST</sequence>
<proteinExistence type="inferred from homology"/>
<keyword evidence="9" id="KW-0732">Signal</keyword>
<feature type="chain" id="PRO_5011654466" evidence="9">
    <location>
        <begin position="24"/>
        <end position="946"/>
    </location>
</feature>
<dbReference type="InterPro" id="IPR050626">
    <property type="entry name" value="Peptidase_M16"/>
</dbReference>
<organism evidence="12 13">
    <name type="scientific">Desulfoluna spongiiphila</name>
    <dbReference type="NCBI Taxonomy" id="419481"/>
    <lineage>
        <taxon>Bacteria</taxon>
        <taxon>Pseudomonadati</taxon>
        <taxon>Thermodesulfobacteriota</taxon>
        <taxon>Desulfobacteria</taxon>
        <taxon>Desulfobacterales</taxon>
        <taxon>Desulfolunaceae</taxon>
        <taxon>Desulfoluna</taxon>
    </lineage>
</organism>
<dbReference type="GO" id="GO:0006508">
    <property type="term" value="P:proteolysis"/>
    <property type="evidence" value="ECO:0007669"/>
    <property type="project" value="UniProtKB-KW"/>
</dbReference>
<comment type="similarity">
    <text evidence="2 8">Belongs to the peptidase M16 family.</text>
</comment>
<feature type="signal peptide" evidence="9">
    <location>
        <begin position="1"/>
        <end position="23"/>
    </location>
</feature>
<dbReference type="PROSITE" id="PS00143">
    <property type="entry name" value="INSULINASE"/>
    <property type="match status" value="1"/>
</dbReference>